<dbReference type="Proteomes" id="UP001364695">
    <property type="component" value="Unassembled WGS sequence"/>
</dbReference>
<dbReference type="EMBL" id="JAWDIE010000024">
    <property type="protein sequence ID" value="MEJ7139347.1"/>
    <property type="molecule type" value="Genomic_DNA"/>
</dbReference>
<name>A0ACC6P598_9BURK</name>
<keyword evidence="2" id="KW-1185">Reference proteome</keyword>
<accession>A0ACC6P598</accession>
<sequence>MTKTPKHTRTALRATALAAAGLLAALVSAPALADQTVVIGLSSPLSGGQADFGGDNRDGAQMAVDALNAKGISVGGQTIKFKLQAEDDSADPKQGVAVAQKLVDEKVGYVVGPYNSGVTIPATKVYRQGGAVVATVSTNPEVTASGYDRIFRTTPSDSQIGARMAEFAAADLKIKRVAVIDDRTSYGQGIAGVFAEAAKKLGIQVVSTQYTNDKATDFTGIVTSLRGAKPDAVFYGGYSAQAGPMLRQMKMLGLGSVKMLGGDAICSTQTSDLAQGAISDAVYCGQGGTMLDKATAGQSFIAQYKARYKRDPLTYAVTFYDSVMMFANAMQKAGSTDPAKVAAWIHANPYAGIAGEYAFDAKGNQNKAGITVYQFKGAAPVAIKSM</sequence>
<gene>
    <name evidence="1" type="ORF">RV045_13050</name>
</gene>
<evidence type="ECO:0000313" key="1">
    <source>
        <dbReference type="EMBL" id="MEJ7139347.1"/>
    </source>
</evidence>
<proteinExistence type="predicted"/>
<evidence type="ECO:0000313" key="2">
    <source>
        <dbReference type="Proteomes" id="UP001364695"/>
    </source>
</evidence>
<comment type="caution">
    <text evidence="1">The sequence shown here is derived from an EMBL/GenBank/DDBJ whole genome shotgun (WGS) entry which is preliminary data.</text>
</comment>
<reference evidence="1" key="1">
    <citation type="submission" date="2023-10" db="EMBL/GenBank/DDBJ databases">
        <title>Amphibacter perezi, gen. nov., sp. nov. a novel taxa of the family Comamonadaceae, class Betaproteobacteria isolated from the skin microbiota of Pelophylax perezi from different populations.</title>
        <authorList>
            <person name="Costa S."/>
            <person name="Proenca D.N."/>
            <person name="Lopes I."/>
            <person name="Morais P.V."/>
        </authorList>
    </citation>
    <scope>NUCLEOTIDE SEQUENCE</scope>
    <source>
        <strain evidence="1">SL12-8</strain>
    </source>
</reference>
<protein>
    <submittedName>
        <fullName evidence="1">Branched-chain amino acid ABC transporter substrate-binding protein</fullName>
    </submittedName>
</protein>
<organism evidence="1 2">
    <name type="scientific">Amphibiibacter pelophylacis</name>
    <dbReference type="NCBI Taxonomy" id="1799477"/>
    <lineage>
        <taxon>Bacteria</taxon>
        <taxon>Pseudomonadati</taxon>
        <taxon>Pseudomonadota</taxon>
        <taxon>Betaproteobacteria</taxon>
        <taxon>Burkholderiales</taxon>
        <taxon>Sphaerotilaceae</taxon>
        <taxon>Amphibiibacter</taxon>
    </lineage>
</organism>